<dbReference type="OrthoDB" id="10495at2157"/>
<comment type="caution">
    <text evidence="1">The sequence shown here is derived from an EMBL/GenBank/DDBJ whole genome shotgun (WGS) entry which is preliminary data.</text>
</comment>
<protein>
    <submittedName>
        <fullName evidence="1">Uncharacterized protein</fullName>
    </submittedName>
</protein>
<evidence type="ECO:0000313" key="2">
    <source>
        <dbReference type="Proteomes" id="UP000218164"/>
    </source>
</evidence>
<dbReference type="AlphaFoldDB" id="A0A2A2HPI4"/>
<dbReference type="PROSITE" id="PS51257">
    <property type="entry name" value="PROKAR_LIPOPROTEIN"/>
    <property type="match status" value="1"/>
</dbReference>
<dbReference type="RefSeq" id="WP_095645655.1">
    <property type="nucleotide sequence ID" value="NZ_LMVP01000523.1"/>
</dbReference>
<name>A0A2A2HPI4_9EURY</name>
<keyword evidence="2" id="KW-1185">Reference proteome</keyword>
<evidence type="ECO:0000313" key="1">
    <source>
        <dbReference type="EMBL" id="PAV11282.1"/>
    </source>
</evidence>
<organism evidence="1 2">
    <name type="scientific">Methanosarcina spelaei</name>
    <dbReference type="NCBI Taxonomy" id="1036679"/>
    <lineage>
        <taxon>Archaea</taxon>
        <taxon>Methanobacteriati</taxon>
        <taxon>Methanobacteriota</taxon>
        <taxon>Stenosarchaea group</taxon>
        <taxon>Methanomicrobia</taxon>
        <taxon>Methanosarcinales</taxon>
        <taxon>Methanosarcinaceae</taxon>
        <taxon>Methanosarcina</taxon>
    </lineage>
</organism>
<reference evidence="1 2" key="1">
    <citation type="journal article" date="2017" name="BMC Genomics">
        <title>Genomic analysis of methanogenic archaea reveals a shift towards energy conservation.</title>
        <authorList>
            <person name="Gilmore S.P."/>
            <person name="Henske J.K."/>
            <person name="Sexton J.A."/>
            <person name="Solomon K.V."/>
            <person name="Seppala S."/>
            <person name="Yoo J.I."/>
            <person name="Huyett L.M."/>
            <person name="Pressman A."/>
            <person name="Cogan J.Z."/>
            <person name="Kivenson V."/>
            <person name="Peng X."/>
            <person name="Tan Y."/>
            <person name="Valentine D.L."/>
            <person name="O'Malley M.A."/>
        </authorList>
    </citation>
    <scope>NUCLEOTIDE SEQUENCE [LARGE SCALE GENOMIC DNA]</scope>
    <source>
        <strain evidence="1 2">MC-15</strain>
    </source>
</reference>
<accession>A0A2A2HPI4</accession>
<sequence>MSLKILNIALSIILVNILWNCALGSCSQNGDDTTNNITLTFGPETLIELKSQPNFIAAYGSIPSFATSEERMKWLDKLNNVYQETISEMFKYMYPNGPVTAYGYTIDGVLQVGVNKTIEKPFMDEIYKIFDLKASLIGIKEVPVVFVYQGLAMPVDKVTPVNKTTNMLIYGEKSAGELNGSTKDDSKAVNGNISSINNSSGNKSDKINSTPGLGLLGGLICLYGGWRLRKN</sequence>
<proteinExistence type="predicted"/>
<dbReference type="Proteomes" id="UP000218164">
    <property type="component" value="Unassembled WGS sequence"/>
</dbReference>
<gene>
    <name evidence="1" type="ORF">ASJ81_10865</name>
</gene>
<dbReference type="EMBL" id="LMVP01000523">
    <property type="protein sequence ID" value="PAV11282.1"/>
    <property type="molecule type" value="Genomic_DNA"/>
</dbReference>